<keyword evidence="2" id="KW-0813">Transport</keyword>
<dbReference type="InterPro" id="IPR007387">
    <property type="entry name" value="TRAP_DctQ"/>
</dbReference>
<proteinExistence type="inferred from homology"/>
<evidence type="ECO:0000259" key="10">
    <source>
        <dbReference type="Pfam" id="PF04290"/>
    </source>
</evidence>
<evidence type="ECO:0000313" key="12">
    <source>
        <dbReference type="EMBL" id="SDC40783.1"/>
    </source>
</evidence>
<dbReference type="RefSeq" id="WP_208292429.1">
    <property type="nucleotide sequence ID" value="NZ_FMYT01000006.1"/>
</dbReference>
<dbReference type="Proteomes" id="UP000295472">
    <property type="component" value="Unassembled WGS sequence"/>
</dbReference>
<protein>
    <submittedName>
        <fullName evidence="11">TRAP-type C4-dicarboxylate transport system permease small subunit</fullName>
    </submittedName>
    <submittedName>
        <fullName evidence="12">TRAP-type C4-dicarboxylate transport system, small permease component</fullName>
    </submittedName>
</protein>
<keyword evidence="3" id="KW-1003">Cell membrane</keyword>
<dbReference type="PANTHER" id="PTHR35011:SF5">
    <property type="entry name" value="SIALIC ACID TRAP TRANSPORTER SMALL PERMEASE PROTEIN SIAQ"/>
    <property type="match status" value="1"/>
</dbReference>
<feature type="transmembrane region" description="Helical" evidence="9">
    <location>
        <begin position="12"/>
        <end position="35"/>
    </location>
</feature>
<dbReference type="GO" id="GO:0005886">
    <property type="term" value="C:plasma membrane"/>
    <property type="evidence" value="ECO:0007669"/>
    <property type="project" value="UniProtKB-SubCell"/>
</dbReference>
<evidence type="ECO:0000256" key="6">
    <source>
        <dbReference type="ARBA" id="ARBA00022989"/>
    </source>
</evidence>
<dbReference type="Pfam" id="PF04290">
    <property type="entry name" value="DctQ"/>
    <property type="match status" value="1"/>
</dbReference>
<evidence type="ECO:0000256" key="8">
    <source>
        <dbReference type="ARBA" id="ARBA00038436"/>
    </source>
</evidence>
<dbReference type="GO" id="GO:0015740">
    <property type="term" value="P:C4-dicarboxylate transport"/>
    <property type="evidence" value="ECO:0007669"/>
    <property type="project" value="TreeGrafter"/>
</dbReference>
<dbReference type="InterPro" id="IPR055348">
    <property type="entry name" value="DctQ"/>
</dbReference>
<evidence type="ECO:0000313" key="18">
    <source>
        <dbReference type="Proteomes" id="UP000324896"/>
    </source>
</evidence>
<reference evidence="11 15" key="2">
    <citation type="submission" date="2018-04" db="EMBL/GenBank/DDBJ databases">
        <title>Subsurface microbial communities from deep shales in Ohio and West Virginia, USA.</title>
        <authorList>
            <person name="Wrighton K."/>
        </authorList>
    </citation>
    <scope>NUCLEOTIDE SEQUENCE [LARGE SCALE GENOMIC DNA]</scope>
    <source>
        <strain evidence="14 16">DSMZ 11287</strain>
        <strain evidence="11 15">MSL28</strain>
    </source>
</reference>
<dbReference type="GeneID" id="57013992"/>
<evidence type="ECO:0000256" key="3">
    <source>
        <dbReference type="ARBA" id="ARBA00022475"/>
    </source>
</evidence>
<keyword evidence="6 9" id="KW-1133">Transmembrane helix</keyword>
<evidence type="ECO:0000313" key="15">
    <source>
        <dbReference type="Proteomes" id="UP000247389"/>
    </source>
</evidence>
<gene>
    <name evidence="13" type="ORF">BY453_11461</name>
    <name evidence="14" type="ORF">C7954_1565</name>
    <name evidence="11" type="ORF">C8C78_1041</name>
    <name evidence="12" type="ORF">SAMN04488597_1065</name>
</gene>
<reference evidence="12 18" key="1">
    <citation type="submission" date="2016-10" db="EMBL/GenBank/DDBJ databases">
        <authorList>
            <person name="Varghese N."/>
            <person name="Submissions S."/>
        </authorList>
    </citation>
    <scope>NUCLEOTIDE SEQUENCE [LARGE SCALE GENOMIC DNA]</scope>
    <source>
        <strain evidence="12 18">WG10</strain>
    </source>
</reference>
<evidence type="ECO:0000313" key="17">
    <source>
        <dbReference type="Proteomes" id="UP000295758"/>
    </source>
</evidence>
<evidence type="ECO:0000313" key="13">
    <source>
        <dbReference type="EMBL" id="TDS30718.1"/>
    </source>
</evidence>
<dbReference type="GO" id="GO:0022857">
    <property type="term" value="F:transmembrane transporter activity"/>
    <property type="evidence" value="ECO:0007669"/>
    <property type="project" value="TreeGrafter"/>
</dbReference>
<evidence type="ECO:0000313" key="16">
    <source>
        <dbReference type="Proteomes" id="UP000295472"/>
    </source>
</evidence>
<evidence type="ECO:0000256" key="2">
    <source>
        <dbReference type="ARBA" id="ARBA00022448"/>
    </source>
</evidence>
<dbReference type="EMBL" id="FMYT01000006">
    <property type="protein sequence ID" value="SDC40783.1"/>
    <property type="molecule type" value="Genomic_DNA"/>
</dbReference>
<dbReference type="Proteomes" id="UP000247389">
    <property type="component" value="Unassembled WGS sequence"/>
</dbReference>
<evidence type="ECO:0000313" key="11">
    <source>
        <dbReference type="EMBL" id="PXV68615.1"/>
    </source>
</evidence>
<name>A0A1G6LCC6_9FIRM</name>
<sequence>MIKKITRIMEKIQVTFGVIFLSLFFLVIVIQMFARYTGISLIWTEEAANYSFIWSVFMGASVMIHREGHFRFTLFFNKLTGKAKSILIIFINTILLIFSIALIYYGIIATQNFWNYNWFSIQSFKMGYMFISIPIMGISMSVYMIDHIYDAYKEMKRCE</sequence>
<feature type="domain" description="Tripartite ATP-independent periplasmic transporters DctQ component" evidence="10">
    <location>
        <begin position="25"/>
        <end position="151"/>
    </location>
</feature>
<evidence type="ECO:0000256" key="5">
    <source>
        <dbReference type="ARBA" id="ARBA00022692"/>
    </source>
</evidence>
<accession>A0A1G6LCC6</accession>
<feature type="transmembrane region" description="Helical" evidence="9">
    <location>
        <begin position="86"/>
        <end position="107"/>
    </location>
</feature>
<dbReference type="PANTHER" id="PTHR35011">
    <property type="entry name" value="2,3-DIKETO-L-GULONATE TRAP TRANSPORTER SMALL PERMEASE PROTEIN YIAM"/>
    <property type="match status" value="1"/>
</dbReference>
<dbReference type="AlphaFoldDB" id="A0A1G6LCC6"/>
<dbReference type="EMBL" id="SOEF01000056">
    <property type="protein sequence ID" value="TDX35899.1"/>
    <property type="molecule type" value="Genomic_DNA"/>
</dbReference>
<organism evidence="12 18">
    <name type="scientific">Halanaerobium congolense</name>
    <dbReference type="NCBI Taxonomy" id="54121"/>
    <lineage>
        <taxon>Bacteria</taxon>
        <taxon>Bacillati</taxon>
        <taxon>Bacillota</taxon>
        <taxon>Clostridia</taxon>
        <taxon>Halanaerobiales</taxon>
        <taxon>Halanaerobiaceae</taxon>
        <taxon>Halanaerobium</taxon>
    </lineage>
</organism>
<feature type="transmembrane region" description="Helical" evidence="9">
    <location>
        <begin position="47"/>
        <end position="65"/>
    </location>
</feature>
<evidence type="ECO:0000256" key="9">
    <source>
        <dbReference type="SAM" id="Phobius"/>
    </source>
</evidence>
<keyword evidence="5 9" id="KW-0812">Transmembrane</keyword>
<evidence type="ECO:0000313" key="14">
    <source>
        <dbReference type="EMBL" id="TDX35899.1"/>
    </source>
</evidence>
<keyword evidence="4" id="KW-0997">Cell inner membrane</keyword>
<evidence type="ECO:0000256" key="1">
    <source>
        <dbReference type="ARBA" id="ARBA00004429"/>
    </source>
</evidence>
<dbReference type="EMBL" id="SOAA01000014">
    <property type="protein sequence ID" value="TDS30718.1"/>
    <property type="molecule type" value="Genomic_DNA"/>
</dbReference>
<comment type="similarity">
    <text evidence="8">Belongs to the TRAP transporter small permease family.</text>
</comment>
<keyword evidence="7 9" id="KW-0472">Membrane</keyword>
<feature type="transmembrane region" description="Helical" evidence="9">
    <location>
        <begin position="127"/>
        <end position="145"/>
    </location>
</feature>
<evidence type="ECO:0000256" key="4">
    <source>
        <dbReference type="ARBA" id="ARBA00022519"/>
    </source>
</evidence>
<reference evidence="13 17" key="3">
    <citation type="submission" date="2019-03" db="EMBL/GenBank/DDBJ databases">
        <title>Deep subsurface shale carbon reservoir microbial communities from Ohio and West Virginia, USA.</title>
        <authorList>
            <person name="Wrighton K."/>
        </authorList>
    </citation>
    <scope>NUCLEOTIDE SEQUENCE [LARGE SCALE GENOMIC DNA]</scope>
    <source>
        <strain evidence="13 17">UTICA-S4D12</strain>
    </source>
</reference>
<comment type="subcellular location">
    <subcellularLocation>
        <location evidence="1">Cell inner membrane</location>
        <topology evidence="1">Multi-pass membrane protein</topology>
    </subcellularLocation>
</comment>
<dbReference type="Proteomes" id="UP000295758">
    <property type="component" value="Unassembled WGS sequence"/>
</dbReference>
<dbReference type="EMBL" id="QICM01000004">
    <property type="protein sequence ID" value="PXV68615.1"/>
    <property type="molecule type" value="Genomic_DNA"/>
</dbReference>
<dbReference type="Proteomes" id="UP000324896">
    <property type="component" value="Unassembled WGS sequence"/>
</dbReference>
<evidence type="ECO:0000256" key="7">
    <source>
        <dbReference type="ARBA" id="ARBA00023136"/>
    </source>
</evidence>